<dbReference type="GeneID" id="20211760"/>
<dbReference type="EnsemblMetazoa" id="HelroT190950">
    <property type="protein sequence ID" value="HelroP190950"/>
    <property type="gene ID" value="HelroG190950"/>
</dbReference>
<dbReference type="HOGENOM" id="CLU_478400_0_0_1"/>
<dbReference type="SUPFAM" id="SSF53474">
    <property type="entry name" value="alpha/beta-Hydrolases"/>
    <property type="match status" value="1"/>
</dbReference>
<dbReference type="EMBL" id="KB096134">
    <property type="protein sequence ID" value="ESO08233.1"/>
    <property type="molecule type" value="Genomic_DNA"/>
</dbReference>
<dbReference type="ESTHER" id="helro-t1fsg3">
    <property type="family name" value="Maspardin-ACP33-SPG21_like"/>
</dbReference>
<dbReference type="PANTHER" id="PTHR15913:SF0">
    <property type="entry name" value="MASPARDIN"/>
    <property type="match status" value="1"/>
</dbReference>
<proteinExistence type="inferred from homology"/>
<dbReference type="OrthoDB" id="10264550at2759"/>
<dbReference type="InParanoid" id="T1FSG3"/>
<dbReference type="Proteomes" id="UP000015101">
    <property type="component" value="Unassembled WGS sequence"/>
</dbReference>
<dbReference type="InterPro" id="IPR028241">
    <property type="entry name" value="RAVE2/Rogdi"/>
</dbReference>
<keyword evidence="8" id="KW-1185">Reference proteome</keyword>
<gene>
    <name evidence="7" type="primary">20211760</name>
    <name evidence="6" type="ORF">HELRODRAFT_190950</name>
</gene>
<reference evidence="7" key="3">
    <citation type="submission" date="2015-06" db="UniProtKB">
        <authorList>
            <consortium name="EnsemblMetazoa"/>
        </authorList>
    </citation>
    <scope>IDENTIFICATION</scope>
</reference>
<protein>
    <recommendedName>
        <fullName evidence="3">Maspardin</fullName>
    </recommendedName>
</protein>
<evidence type="ECO:0000256" key="1">
    <source>
        <dbReference type="ARBA" id="ARBA00004496"/>
    </source>
</evidence>
<sequence>MSEHEFKNEEKILSKEHYWLLNSTADKTFQEVFCLLNAGRELTSPSGLPGLESSHSYERFILNGANGTKCIMTLDSCCIIEADLLLKVLKPSTNQIIVYRFKLDCQYPWIISQLQESSNYLNKGLQLLESILESTNHSSGYEIINMLDNLVTFLRKSKDLLANPSSSVSTATSSRASQTNVKLSPELPKDLDLTIVLQSPKLICTVYQLSTNQKAQTVMECLIPRLNDIILIISRAINLSQMLKDKVIVKFRIFTNVRTLRCAMSDFSKEYVSFRGNVPMKKICVQGSETWTIYDAGSKSIKSPIIFLPPVVGQADVYFKQILALSALGYRTISVEYPVLWTVRQFCISFNKLLDSLRLGKVHLFGSSVGGFLALKYAEYTKSSRRVHSVILCNSFTDASFFSSKSFSIPSDIYWLLPNLVLKKLVLSDLKRTKISRSIDESIEFMKASLDNLTQEELSSRLTLNCVNDYVQPQFLRHVKIMVIEVNDCEAVDSEVMNETFKCFPEAKKAELKNGGCFPFLCRSDEVNIFIQIHMKDFLDCPDCRPIEPNNPIMTLYVEANQSTSTETTS</sequence>
<evidence type="ECO:0000313" key="7">
    <source>
        <dbReference type="EnsemblMetazoa" id="HelroP190950"/>
    </source>
</evidence>
<reference evidence="8" key="1">
    <citation type="submission" date="2012-12" db="EMBL/GenBank/DDBJ databases">
        <authorList>
            <person name="Hellsten U."/>
            <person name="Grimwood J."/>
            <person name="Chapman J.A."/>
            <person name="Shapiro H."/>
            <person name="Aerts A."/>
            <person name="Otillar R.P."/>
            <person name="Terry A.Y."/>
            <person name="Boore J.L."/>
            <person name="Simakov O."/>
            <person name="Marletaz F."/>
            <person name="Cho S.-J."/>
            <person name="Edsinger-Gonzales E."/>
            <person name="Havlak P."/>
            <person name="Kuo D.-H."/>
            <person name="Larsson T."/>
            <person name="Lv J."/>
            <person name="Arendt D."/>
            <person name="Savage R."/>
            <person name="Osoegawa K."/>
            <person name="de Jong P."/>
            <person name="Lindberg D.R."/>
            <person name="Seaver E.C."/>
            <person name="Weisblat D.A."/>
            <person name="Putnam N.H."/>
            <person name="Grigoriev I.V."/>
            <person name="Rokhsar D.S."/>
        </authorList>
    </citation>
    <scope>NUCLEOTIDE SEQUENCE</scope>
</reference>
<comment type="subcellular location">
    <subcellularLocation>
        <location evidence="1">Cytoplasm</location>
    </subcellularLocation>
</comment>
<organism evidence="7 8">
    <name type="scientific">Helobdella robusta</name>
    <name type="common">Californian leech</name>
    <dbReference type="NCBI Taxonomy" id="6412"/>
    <lineage>
        <taxon>Eukaryota</taxon>
        <taxon>Metazoa</taxon>
        <taxon>Spiralia</taxon>
        <taxon>Lophotrochozoa</taxon>
        <taxon>Annelida</taxon>
        <taxon>Clitellata</taxon>
        <taxon>Hirudinea</taxon>
        <taxon>Rhynchobdellida</taxon>
        <taxon>Glossiphoniidae</taxon>
        <taxon>Helobdella</taxon>
    </lineage>
</organism>
<dbReference type="KEGG" id="hro:HELRODRAFT_190950"/>
<evidence type="ECO:0000256" key="2">
    <source>
        <dbReference type="ARBA" id="ARBA00008645"/>
    </source>
</evidence>
<dbReference type="Pfam" id="PF10259">
    <property type="entry name" value="Rogdi_lz"/>
    <property type="match status" value="1"/>
</dbReference>
<evidence type="ECO:0000313" key="8">
    <source>
        <dbReference type="Proteomes" id="UP000015101"/>
    </source>
</evidence>
<dbReference type="GO" id="GO:0005737">
    <property type="term" value="C:cytoplasm"/>
    <property type="evidence" value="ECO:0007669"/>
    <property type="project" value="UniProtKB-SubCell"/>
</dbReference>
<reference evidence="6 8" key="2">
    <citation type="journal article" date="2013" name="Nature">
        <title>Insights into bilaterian evolution from three spiralian genomes.</title>
        <authorList>
            <person name="Simakov O."/>
            <person name="Marletaz F."/>
            <person name="Cho S.J."/>
            <person name="Edsinger-Gonzales E."/>
            <person name="Havlak P."/>
            <person name="Hellsten U."/>
            <person name="Kuo D.H."/>
            <person name="Larsson T."/>
            <person name="Lv J."/>
            <person name="Arendt D."/>
            <person name="Savage R."/>
            <person name="Osoegawa K."/>
            <person name="de Jong P."/>
            <person name="Grimwood J."/>
            <person name="Chapman J.A."/>
            <person name="Shapiro H."/>
            <person name="Aerts A."/>
            <person name="Otillar R.P."/>
            <person name="Terry A.Y."/>
            <person name="Boore J.L."/>
            <person name="Grigoriev I.V."/>
            <person name="Lindberg D.R."/>
            <person name="Seaver E.C."/>
            <person name="Weisblat D.A."/>
            <person name="Putnam N.H."/>
            <person name="Rokhsar D.S."/>
        </authorList>
    </citation>
    <scope>NUCLEOTIDE SEQUENCE</scope>
</reference>
<dbReference type="eggNOG" id="KOG3992">
    <property type="taxonomic scope" value="Eukaryota"/>
</dbReference>
<dbReference type="InterPro" id="IPR026151">
    <property type="entry name" value="Maspardin"/>
</dbReference>
<dbReference type="PANTHER" id="PTHR15913">
    <property type="entry name" value="ACID CLUSTER PROTEIN 33"/>
    <property type="match status" value="1"/>
</dbReference>
<dbReference type="RefSeq" id="XP_009014022.1">
    <property type="nucleotide sequence ID" value="XM_009015774.1"/>
</dbReference>
<comment type="similarity">
    <text evidence="2">Belongs to the AB hydrolase superfamily.</text>
</comment>
<name>T1FSG3_HELRO</name>
<dbReference type="STRING" id="6412.T1FSG3"/>
<dbReference type="InterPro" id="IPR000073">
    <property type="entry name" value="AB_hydrolase_1"/>
</dbReference>
<evidence type="ECO:0000259" key="5">
    <source>
        <dbReference type="Pfam" id="PF00561"/>
    </source>
</evidence>
<dbReference type="EMBL" id="AMQM01003446">
    <property type="status" value="NOT_ANNOTATED_CDS"/>
    <property type="molecule type" value="Genomic_DNA"/>
</dbReference>
<evidence type="ECO:0000256" key="3">
    <source>
        <dbReference type="ARBA" id="ARBA00020148"/>
    </source>
</evidence>
<dbReference type="AlphaFoldDB" id="T1FSG3"/>
<dbReference type="Gene3D" id="3.40.50.1820">
    <property type="entry name" value="alpha/beta hydrolase"/>
    <property type="match status" value="1"/>
</dbReference>
<feature type="domain" description="AB hydrolase-1" evidence="5">
    <location>
        <begin position="346"/>
        <end position="405"/>
    </location>
</feature>
<accession>T1FSG3</accession>
<evidence type="ECO:0000256" key="4">
    <source>
        <dbReference type="ARBA" id="ARBA00022490"/>
    </source>
</evidence>
<dbReference type="Pfam" id="PF00561">
    <property type="entry name" value="Abhydrolase_1"/>
    <property type="match status" value="1"/>
</dbReference>
<keyword evidence="4" id="KW-0963">Cytoplasm</keyword>
<evidence type="ECO:0000313" key="6">
    <source>
        <dbReference type="EMBL" id="ESO08233.1"/>
    </source>
</evidence>
<dbReference type="CTD" id="20211760"/>
<dbReference type="InterPro" id="IPR029058">
    <property type="entry name" value="AB_hydrolase_fold"/>
</dbReference>